<dbReference type="Pfam" id="PF04082">
    <property type="entry name" value="Fungal_trans"/>
    <property type="match status" value="1"/>
</dbReference>
<evidence type="ECO:0000256" key="1">
    <source>
        <dbReference type="ARBA" id="ARBA00022723"/>
    </source>
</evidence>
<organism evidence="10 11">
    <name type="scientific">Aspergillus keveii</name>
    <dbReference type="NCBI Taxonomy" id="714993"/>
    <lineage>
        <taxon>Eukaryota</taxon>
        <taxon>Fungi</taxon>
        <taxon>Dikarya</taxon>
        <taxon>Ascomycota</taxon>
        <taxon>Pezizomycotina</taxon>
        <taxon>Eurotiomycetes</taxon>
        <taxon>Eurotiomycetidae</taxon>
        <taxon>Eurotiales</taxon>
        <taxon>Aspergillaceae</taxon>
        <taxon>Aspergillus</taxon>
        <taxon>Aspergillus subgen. Nidulantes</taxon>
    </lineage>
</organism>
<evidence type="ECO:0000256" key="3">
    <source>
        <dbReference type="ARBA" id="ARBA00023015"/>
    </source>
</evidence>
<comment type="caution">
    <text evidence="10">The sequence shown here is derived from an EMBL/GenBank/DDBJ whole genome shotgun (WGS) entry which is preliminary data.</text>
</comment>
<keyword evidence="7" id="KW-0863">Zinc-finger</keyword>
<dbReference type="Gene3D" id="3.30.160.60">
    <property type="entry name" value="Classic Zinc Finger"/>
    <property type="match status" value="1"/>
</dbReference>
<dbReference type="SMART" id="SM00355">
    <property type="entry name" value="ZnF_C2H2"/>
    <property type="match status" value="2"/>
</dbReference>
<evidence type="ECO:0000259" key="9">
    <source>
        <dbReference type="PROSITE" id="PS50157"/>
    </source>
</evidence>
<evidence type="ECO:0000256" key="7">
    <source>
        <dbReference type="PROSITE-ProRule" id="PRU00042"/>
    </source>
</evidence>
<keyword evidence="1" id="KW-0479">Metal-binding</keyword>
<dbReference type="SUPFAM" id="SSF57667">
    <property type="entry name" value="beta-beta-alpha zinc fingers"/>
    <property type="match status" value="1"/>
</dbReference>
<dbReference type="Proteomes" id="UP001610563">
    <property type="component" value="Unassembled WGS sequence"/>
</dbReference>
<feature type="domain" description="Zn(2)-C6 fungal-type" evidence="8">
    <location>
        <begin position="70"/>
        <end position="98"/>
    </location>
</feature>
<dbReference type="PROSITE" id="PS50048">
    <property type="entry name" value="ZN2_CY6_FUNGAL_2"/>
    <property type="match status" value="1"/>
</dbReference>
<dbReference type="CDD" id="cd00067">
    <property type="entry name" value="GAL4"/>
    <property type="match status" value="1"/>
</dbReference>
<feature type="domain" description="C2H2-type" evidence="9">
    <location>
        <begin position="34"/>
        <end position="62"/>
    </location>
</feature>
<dbReference type="InterPro" id="IPR007219">
    <property type="entry name" value="XnlR_reg_dom"/>
</dbReference>
<sequence>MPQFQCMLPGCGAAYQRKEHLTRHMAHHGQAERISCAYCPSTFARSDLLRRHVLKYHPSQNPPPSRAQKACKACHDRKERCDGESPCGRCQRRRIVCSPNTKCATARQPHENADVLLASRLVDPIPQTSGWVGLEFVDIYFRDFHPIWPILHQGTCDLSKEPCVLLQSMVMIGLWVKGSPESRETAMTFHRKLLSAIHDQKSQWYVSATTRHTNTDKSWPMATYQSIFLQLIFALLIARQEGTFNLNLRIHLSPSIYDLLTSLVETCRSLGLFNYPTMLAHHDSSAPVALVWVSVEECKRFGLALYKLCRLCVQATPDTVARADSGPRNELLTLADLDFCMPDSDEMWNAAAGLGRGQIRLTASQQMCGRDNGDPDGWISRTLGRLCDPRVRFDWI</sequence>
<dbReference type="PROSITE" id="PS50157">
    <property type="entry name" value="ZINC_FINGER_C2H2_2"/>
    <property type="match status" value="2"/>
</dbReference>
<evidence type="ECO:0000256" key="5">
    <source>
        <dbReference type="ARBA" id="ARBA00023163"/>
    </source>
</evidence>
<evidence type="ECO:0000259" key="8">
    <source>
        <dbReference type="PROSITE" id="PS50048"/>
    </source>
</evidence>
<name>A0ABR4G886_9EURO</name>
<dbReference type="InterPro" id="IPR036236">
    <property type="entry name" value="Znf_C2H2_sf"/>
</dbReference>
<keyword evidence="2" id="KW-0862">Zinc</keyword>
<dbReference type="SMART" id="SM00066">
    <property type="entry name" value="GAL4"/>
    <property type="match status" value="1"/>
</dbReference>
<dbReference type="PANTHER" id="PTHR47660:SF7">
    <property type="entry name" value="TRANSCRIPTION FACTOR WITH C2H2 AND ZN(2)-CYS(6) DNA BINDING DOMAIN (EUROFUNG)"/>
    <property type="match status" value="1"/>
</dbReference>
<dbReference type="SUPFAM" id="SSF57701">
    <property type="entry name" value="Zn2/Cys6 DNA-binding domain"/>
    <property type="match status" value="1"/>
</dbReference>
<evidence type="ECO:0000313" key="11">
    <source>
        <dbReference type="Proteomes" id="UP001610563"/>
    </source>
</evidence>
<evidence type="ECO:0000256" key="2">
    <source>
        <dbReference type="ARBA" id="ARBA00022833"/>
    </source>
</evidence>
<dbReference type="InterPro" id="IPR001138">
    <property type="entry name" value="Zn2Cys6_DnaBD"/>
</dbReference>
<dbReference type="Gene3D" id="4.10.240.10">
    <property type="entry name" value="Zn(2)-C6 fungal-type DNA-binding domain"/>
    <property type="match status" value="1"/>
</dbReference>
<dbReference type="PANTHER" id="PTHR47660">
    <property type="entry name" value="TRANSCRIPTION FACTOR WITH C2H2 AND ZN(2)-CYS(6) DNA BINDING DOMAIN (EUROFUNG)-RELATED-RELATED"/>
    <property type="match status" value="1"/>
</dbReference>
<feature type="domain" description="C2H2-type" evidence="9">
    <location>
        <begin position="4"/>
        <end position="33"/>
    </location>
</feature>
<accession>A0ABR4G886</accession>
<dbReference type="EMBL" id="JBFTWV010000037">
    <property type="protein sequence ID" value="KAL2795234.1"/>
    <property type="molecule type" value="Genomic_DNA"/>
</dbReference>
<keyword evidence="6" id="KW-0539">Nucleus</keyword>
<dbReference type="PROSITE" id="PS00028">
    <property type="entry name" value="ZINC_FINGER_C2H2_1"/>
    <property type="match status" value="2"/>
</dbReference>
<dbReference type="PROSITE" id="PS00463">
    <property type="entry name" value="ZN2_CY6_FUNGAL_1"/>
    <property type="match status" value="1"/>
</dbReference>
<gene>
    <name evidence="10" type="ORF">BJX66DRAFT_302480</name>
</gene>
<reference evidence="10 11" key="1">
    <citation type="submission" date="2024-07" db="EMBL/GenBank/DDBJ databases">
        <title>Section-level genome sequencing and comparative genomics of Aspergillus sections Usti and Cavernicolus.</title>
        <authorList>
            <consortium name="Lawrence Berkeley National Laboratory"/>
            <person name="Nybo J.L."/>
            <person name="Vesth T.C."/>
            <person name="Theobald S."/>
            <person name="Frisvad J.C."/>
            <person name="Larsen T.O."/>
            <person name="Kjaerboelling I."/>
            <person name="Rothschild-Mancinelli K."/>
            <person name="Lyhne E.K."/>
            <person name="Kogle M.E."/>
            <person name="Barry K."/>
            <person name="Clum A."/>
            <person name="Na H."/>
            <person name="Ledsgaard L."/>
            <person name="Lin J."/>
            <person name="Lipzen A."/>
            <person name="Kuo A."/>
            <person name="Riley R."/>
            <person name="Mondo S."/>
            <person name="Labutti K."/>
            <person name="Haridas S."/>
            <person name="Pangalinan J."/>
            <person name="Salamov A.A."/>
            <person name="Simmons B.A."/>
            <person name="Magnuson J.K."/>
            <person name="Chen J."/>
            <person name="Drula E."/>
            <person name="Henrissat B."/>
            <person name="Wiebenga A."/>
            <person name="Lubbers R.J."/>
            <person name="Gomes A.C."/>
            <person name="Makela M.R."/>
            <person name="Stajich J."/>
            <person name="Grigoriev I.V."/>
            <person name="Mortensen U.H."/>
            <person name="De Vries R.P."/>
            <person name="Baker S.E."/>
            <person name="Andersen M.R."/>
        </authorList>
    </citation>
    <scope>NUCLEOTIDE SEQUENCE [LARGE SCALE GENOMIC DNA]</scope>
    <source>
        <strain evidence="10 11">CBS 209.92</strain>
    </source>
</reference>
<protein>
    <submittedName>
        <fullName evidence="10">C6 and C2H2 transcription factor</fullName>
    </submittedName>
</protein>
<dbReference type="InterPro" id="IPR013087">
    <property type="entry name" value="Znf_C2H2_type"/>
</dbReference>
<keyword evidence="11" id="KW-1185">Reference proteome</keyword>
<dbReference type="InterPro" id="IPR036864">
    <property type="entry name" value="Zn2-C6_fun-type_DNA-bd_sf"/>
</dbReference>
<evidence type="ECO:0000313" key="10">
    <source>
        <dbReference type="EMBL" id="KAL2795234.1"/>
    </source>
</evidence>
<evidence type="ECO:0000256" key="6">
    <source>
        <dbReference type="ARBA" id="ARBA00023242"/>
    </source>
</evidence>
<keyword evidence="3" id="KW-0805">Transcription regulation</keyword>
<dbReference type="Pfam" id="PF00172">
    <property type="entry name" value="Zn_clus"/>
    <property type="match status" value="1"/>
</dbReference>
<proteinExistence type="predicted"/>
<keyword evidence="4" id="KW-0238">DNA-binding</keyword>
<keyword evidence="5" id="KW-0804">Transcription</keyword>
<evidence type="ECO:0000256" key="4">
    <source>
        <dbReference type="ARBA" id="ARBA00023125"/>
    </source>
</evidence>